<dbReference type="Proteomes" id="UP000758603">
    <property type="component" value="Unassembled WGS sequence"/>
</dbReference>
<dbReference type="InterPro" id="IPR013083">
    <property type="entry name" value="Znf_RING/FYVE/PHD"/>
</dbReference>
<dbReference type="SUPFAM" id="SSF57850">
    <property type="entry name" value="RING/U-box"/>
    <property type="match status" value="1"/>
</dbReference>
<dbReference type="RefSeq" id="XP_045952114.1">
    <property type="nucleotide sequence ID" value="XM_046100993.1"/>
</dbReference>
<organism evidence="4 5">
    <name type="scientific">Truncatella angustata</name>
    <dbReference type="NCBI Taxonomy" id="152316"/>
    <lineage>
        <taxon>Eukaryota</taxon>
        <taxon>Fungi</taxon>
        <taxon>Dikarya</taxon>
        <taxon>Ascomycota</taxon>
        <taxon>Pezizomycotina</taxon>
        <taxon>Sordariomycetes</taxon>
        <taxon>Xylariomycetidae</taxon>
        <taxon>Amphisphaeriales</taxon>
        <taxon>Sporocadaceae</taxon>
        <taxon>Truncatella</taxon>
    </lineage>
</organism>
<comment type="caution">
    <text evidence="4">The sequence shown here is derived from an EMBL/GenBank/DDBJ whole genome shotgun (WGS) entry which is preliminary data.</text>
</comment>
<gene>
    <name evidence="4" type="ORF">BKA67DRAFT_541796</name>
</gene>
<keyword evidence="1" id="KW-0479">Metal-binding</keyword>
<protein>
    <recommendedName>
        <fullName evidence="3">RING-type domain-containing protein</fullName>
    </recommendedName>
</protein>
<evidence type="ECO:0000256" key="2">
    <source>
        <dbReference type="SAM" id="MobiDB-lite"/>
    </source>
</evidence>
<dbReference type="Gene3D" id="3.30.40.10">
    <property type="entry name" value="Zinc/RING finger domain, C3HC4 (zinc finger)"/>
    <property type="match status" value="1"/>
</dbReference>
<dbReference type="EMBL" id="JAGPXC010000011">
    <property type="protein sequence ID" value="KAH6645600.1"/>
    <property type="molecule type" value="Genomic_DNA"/>
</dbReference>
<dbReference type="GO" id="GO:0008270">
    <property type="term" value="F:zinc ion binding"/>
    <property type="evidence" value="ECO:0007669"/>
    <property type="project" value="UniProtKB-KW"/>
</dbReference>
<name>A0A9P8RLM9_9PEZI</name>
<sequence length="327" mass="38229">MYKLQQHTRKPFSSSEEDERWNPQNHNRFAFVHCVPPSYDRVRILDGYKWPLQEPIETLMLCDSLWASTQFSCKITGVDCKAIKEGKDNLIALPCGHAFHPDCIHQQLKRHMYARCPVCQHTLHYRLCHHRVHVPFYRPGTAMRQDELDGACQSCAPFTFMQQQLEQSGPTKILPKSDKYFFGKDFGWHWWILSILDGGADRYLAERSALLQRLFRICAGQDEHEREFAMTIFDTLRLLYVHLKEHEGLDWVNALCLVGPVAYEEASLCDGKTPERRGVDIWSCLMDMMVERLRLFHLRGAKLRQPQELLPFQPYYPMVEELTDGAI</sequence>
<feature type="compositionally biased region" description="Basic residues" evidence="2">
    <location>
        <begin position="1"/>
        <end position="10"/>
    </location>
</feature>
<evidence type="ECO:0000256" key="1">
    <source>
        <dbReference type="PROSITE-ProRule" id="PRU00175"/>
    </source>
</evidence>
<accession>A0A9P8RLM9</accession>
<feature type="domain" description="RING-type" evidence="3">
    <location>
        <begin position="80"/>
        <end position="120"/>
    </location>
</feature>
<dbReference type="GeneID" id="70129885"/>
<evidence type="ECO:0000313" key="4">
    <source>
        <dbReference type="EMBL" id="KAH6645600.1"/>
    </source>
</evidence>
<dbReference type="InterPro" id="IPR001841">
    <property type="entry name" value="Znf_RING"/>
</dbReference>
<dbReference type="Pfam" id="PF13639">
    <property type="entry name" value="zf-RING_2"/>
    <property type="match status" value="1"/>
</dbReference>
<feature type="region of interest" description="Disordered" evidence="2">
    <location>
        <begin position="1"/>
        <end position="21"/>
    </location>
</feature>
<keyword evidence="5" id="KW-1185">Reference proteome</keyword>
<keyword evidence="1" id="KW-0863">Zinc-finger</keyword>
<dbReference type="PROSITE" id="PS50089">
    <property type="entry name" value="ZF_RING_2"/>
    <property type="match status" value="1"/>
</dbReference>
<dbReference type="AlphaFoldDB" id="A0A9P8RLM9"/>
<dbReference type="SMART" id="SM00184">
    <property type="entry name" value="RING"/>
    <property type="match status" value="1"/>
</dbReference>
<reference evidence="4" key="1">
    <citation type="journal article" date="2021" name="Nat. Commun.">
        <title>Genetic determinants of endophytism in the Arabidopsis root mycobiome.</title>
        <authorList>
            <person name="Mesny F."/>
            <person name="Miyauchi S."/>
            <person name="Thiergart T."/>
            <person name="Pickel B."/>
            <person name="Atanasova L."/>
            <person name="Karlsson M."/>
            <person name="Huettel B."/>
            <person name="Barry K.W."/>
            <person name="Haridas S."/>
            <person name="Chen C."/>
            <person name="Bauer D."/>
            <person name="Andreopoulos W."/>
            <person name="Pangilinan J."/>
            <person name="LaButti K."/>
            <person name="Riley R."/>
            <person name="Lipzen A."/>
            <person name="Clum A."/>
            <person name="Drula E."/>
            <person name="Henrissat B."/>
            <person name="Kohler A."/>
            <person name="Grigoriev I.V."/>
            <person name="Martin F.M."/>
            <person name="Hacquard S."/>
        </authorList>
    </citation>
    <scope>NUCLEOTIDE SEQUENCE</scope>
    <source>
        <strain evidence="4">MPI-SDFR-AT-0073</strain>
    </source>
</reference>
<evidence type="ECO:0000313" key="5">
    <source>
        <dbReference type="Proteomes" id="UP000758603"/>
    </source>
</evidence>
<proteinExistence type="predicted"/>
<evidence type="ECO:0000259" key="3">
    <source>
        <dbReference type="PROSITE" id="PS50089"/>
    </source>
</evidence>
<keyword evidence="1" id="KW-0862">Zinc</keyword>
<dbReference type="OrthoDB" id="8062037at2759"/>